<evidence type="ECO:0000313" key="1">
    <source>
        <dbReference type="EMBL" id="KAG8012886.1"/>
    </source>
</evidence>
<sequence length="95" mass="10728">MKTRTFTAGLLLLLSVYYCIAMPVAVNEIAPASCCFEFFMERIPLKQIVSIAKTHVRCSEKAFVVSTAKGNKICVSQNMTWAEKAFEKQQTKQMK</sequence>
<name>A0ACB7FFI0_NIBAL</name>
<proteinExistence type="predicted"/>
<organism evidence="1 2">
    <name type="scientific">Nibea albiflora</name>
    <name type="common">Yellow drum</name>
    <name type="synonym">Corvina albiflora</name>
    <dbReference type="NCBI Taxonomy" id="240163"/>
    <lineage>
        <taxon>Eukaryota</taxon>
        <taxon>Metazoa</taxon>
        <taxon>Chordata</taxon>
        <taxon>Craniata</taxon>
        <taxon>Vertebrata</taxon>
        <taxon>Euteleostomi</taxon>
        <taxon>Actinopterygii</taxon>
        <taxon>Neopterygii</taxon>
        <taxon>Teleostei</taxon>
        <taxon>Neoteleostei</taxon>
        <taxon>Acanthomorphata</taxon>
        <taxon>Eupercaria</taxon>
        <taxon>Sciaenidae</taxon>
        <taxon>Nibea</taxon>
    </lineage>
</organism>
<comment type="caution">
    <text evidence="1">The sequence shown here is derived from an EMBL/GenBank/DDBJ whole genome shotgun (WGS) entry which is preliminary data.</text>
</comment>
<accession>A0ACB7FFI0</accession>
<gene>
    <name evidence="1" type="ORF">GBF38_020831</name>
</gene>
<evidence type="ECO:0000313" key="2">
    <source>
        <dbReference type="Proteomes" id="UP000805704"/>
    </source>
</evidence>
<keyword evidence="2" id="KW-1185">Reference proteome</keyword>
<protein>
    <submittedName>
        <fullName evidence="1">Uncharacterized protein</fullName>
    </submittedName>
</protein>
<dbReference type="Proteomes" id="UP000805704">
    <property type="component" value="Chromosome 12"/>
</dbReference>
<dbReference type="EMBL" id="CM024800">
    <property type="protein sequence ID" value="KAG8012886.1"/>
    <property type="molecule type" value="Genomic_DNA"/>
</dbReference>
<reference evidence="1" key="1">
    <citation type="submission" date="2020-04" db="EMBL/GenBank/DDBJ databases">
        <title>A chromosome-scale assembly and high-density genetic map of the yellow drum (Nibea albiflora) genome.</title>
        <authorList>
            <person name="Xu D."/>
            <person name="Zhang W."/>
            <person name="Chen R."/>
            <person name="Tan P."/>
            <person name="Wang L."/>
            <person name="Song H."/>
            <person name="Tian L."/>
            <person name="Zhu Q."/>
            <person name="Wang B."/>
        </authorList>
    </citation>
    <scope>NUCLEOTIDE SEQUENCE</scope>
    <source>
        <strain evidence="1">ZJHYS-2018</strain>
    </source>
</reference>